<protein>
    <submittedName>
        <fullName evidence="1">Uncharacterized protein</fullName>
    </submittedName>
</protein>
<dbReference type="Proteomes" id="UP000826195">
    <property type="component" value="Unassembled WGS sequence"/>
</dbReference>
<gene>
    <name evidence="1" type="ORF">KQX54_020562</name>
</gene>
<organism evidence="1 2">
    <name type="scientific">Cotesia glomerata</name>
    <name type="common">Lepidopteran parasitic wasp</name>
    <name type="synonym">Apanteles glomeratus</name>
    <dbReference type="NCBI Taxonomy" id="32391"/>
    <lineage>
        <taxon>Eukaryota</taxon>
        <taxon>Metazoa</taxon>
        <taxon>Ecdysozoa</taxon>
        <taxon>Arthropoda</taxon>
        <taxon>Hexapoda</taxon>
        <taxon>Insecta</taxon>
        <taxon>Pterygota</taxon>
        <taxon>Neoptera</taxon>
        <taxon>Endopterygota</taxon>
        <taxon>Hymenoptera</taxon>
        <taxon>Apocrita</taxon>
        <taxon>Ichneumonoidea</taxon>
        <taxon>Braconidae</taxon>
        <taxon>Microgastrinae</taxon>
        <taxon>Cotesia</taxon>
    </lineage>
</organism>
<dbReference type="AlphaFoldDB" id="A0AAV7IIF7"/>
<dbReference type="EMBL" id="JAHXZJ010001864">
    <property type="protein sequence ID" value="KAH0550692.1"/>
    <property type="molecule type" value="Genomic_DNA"/>
</dbReference>
<evidence type="ECO:0000313" key="2">
    <source>
        <dbReference type="Proteomes" id="UP000826195"/>
    </source>
</evidence>
<reference evidence="1 2" key="1">
    <citation type="journal article" date="2021" name="J. Hered.">
        <title>A chromosome-level genome assembly of the parasitoid wasp, Cotesia glomerata (Hymenoptera: Braconidae).</title>
        <authorList>
            <person name="Pinto B.J."/>
            <person name="Weis J.J."/>
            <person name="Gamble T."/>
            <person name="Ode P.J."/>
            <person name="Paul R."/>
            <person name="Zaspel J.M."/>
        </authorList>
    </citation>
    <scope>NUCLEOTIDE SEQUENCE [LARGE SCALE GENOMIC DNA]</scope>
    <source>
        <strain evidence="1">CgM1</strain>
    </source>
</reference>
<comment type="caution">
    <text evidence="1">The sequence shown here is derived from an EMBL/GenBank/DDBJ whole genome shotgun (WGS) entry which is preliminary data.</text>
</comment>
<sequence>MEKLSLAEVARRKDRRRRRGWTVVVGHEVRLRLQLLVRLGLSVEVAERDERWPLLGLAPSSYSVLLRGSCNADLLCFPRAPKSTYLPVAPHHALVFN</sequence>
<name>A0AAV7IIF7_COTGL</name>
<keyword evidence="2" id="KW-1185">Reference proteome</keyword>
<evidence type="ECO:0000313" key="1">
    <source>
        <dbReference type="EMBL" id="KAH0550692.1"/>
    </source>
</evidence>
<accession>A0AAV7IIF7</accession>
<proteinExistence type="predicted"/>